<dbReference type="Proteomes" id="UP000054047">
    <property type="component" value="Unassembled WGS sequence"/>
</dbReference>
<reference evidence="1 2" key="1">
    <citation type="submission" date="2013-12" db="EMBL/GenBank/DDBJ databases">
        <title>Draft genome of the parsitic nematode Ancylostoma duodenale.</title>
        <authorList>
            <person name="Mitreva M."/>
        </authorList>
    </citation>
    <scope>NUCLEOTIDE SEQUENCE [LARGE SCALE GENOMIC DNA]</scope>
    <source>
        <strain evidence="1 2">Zhejiang</strain>
    </source>
</reference>
<evidence type="ECO:0000313" key="2">
    <source>
        <dbReference type="Proteomes" id="UP000054047"/>
    </source>
</evidence>
<feature type="non-terminal residue" evidence="1">
    <location>
        <position position="1"/>
    </location>
</feature>
<evidence type="ECO:0000313" key="1">
    <source>
        <dbReference type="EMBL" id="KIH53420.1"/>
    </source>
</evidence>
<name>A0A0C2FXX2_9BILA</name>
<dbReference type="OrthoDB" id="5946976at2759"/>
<accession>A0A0C2FXX2</accession>
<gene>
    <name evidence="1" type="ORF">ANCDUO_16456</name>
</gene>
<sequence>VSYYSPDNANPYTYWTPSKLSAAAGWVMRAEEVAVLTNTRGREQGEHTAWMERLCRLFAKQIIIP</sequence>
<keyword evidence="2" id="KW-1185">Reference proteome</keyword>
<proteinExistence type="predicted"/>
<dbReference type="EMBL" id="KN741255">
    <property type="protein sequence ID" value="KIH53420.1"/>
    <property type="molecule type" value="Genomic_DNA"/>
</dbReference>
<dbReference type="AlphaFoldDB" id="A0A0C2FXX2"/>
<protein>
    <submittedName>
        <fullName evidence="1">Uncharacterized protein</fullName>
    </submittedName>
</protein>
<organism evidence="1 2">
    <name type="scientific">Ancylostoma duodenale</name>
    <dbReference type="NCBI Taxonomy" id="51022"/>
    <lineage>
        <taxon>Eukaryota</taxon>
        <taxon>Metazoa</taxon>
        <taxon>Ecdysozoa</taxon>
        <taxon>Nematoda</taxon>
        <taxon>Chromadorea</taxon>
        <taxon>Rhabditida</taxon>
        <taxon>Rhabditina</taxon>
        <taxon>Rhabditomorpha</taxon>
        <taxon>Strongyloidea</taxon>
        <taxon>Ancylostomatidae</taxon>
        <taxon>Ancylostomatinae</taxon>
        <taxon>Ancylostoma</taxon>
    </lineage>
</organism>